<dbReference type="SUPFAM" id="SSF51182">
    <property type="entry name" value="RmlC-like cupins"/>
    <property type="match status" value="1"/>
</dbReference>
<organism evidence="5 6">
    <name type="scientific">Neotamlana laminarinivorans</name>
    <dbReference type="NCBI Taxonomy" id="2883124"/>
    <lineage>
        <taxon>Bacteria</taxon>
        <taxon>Pseudomonadati</taxon>
        <taxon>Bacteroidota</taxon>
        <taxon>Flavobacteriia</taxon>
        <taxon>Flavobacteriales</taxon>
        <taxon>Flavobacteriaceae</taxon>
        <taxon>Neotamlana</taxon>
    </lineage>
</organism>
<dbReference type="Pfam" id="PF12833">
    <property type="entry name" value="HTH_18"/>
    <property type="match status" value="1"/>
</dbReference>
<dbReference type="CDD" id="cd06976">
    <property type="entry name" value="cupin_MtlR-like_N"/>
    <property type="match status" value="1"/>
</dbReference>
<dbReference type="RefSeq" id="WP_226544136.1">
    <property type="nucleotide sequence ID" value="NZ_JAJAPW010000005.1"/>
</dbReference>
<dbReference type="GO" id="GO:0003700">
    <property type="term" value="F:DNA-binding transcription factor activity"/>
    <property type="evidence" value="ECO:0007669"/>
    <property type="project" value="InterPro"/>
</dbReference>
<dbReference type="EMBL" id="JAJAPW010000005">
    <property type="protein sequence ID" value="MCB4799659.1"/>
    <property type="molecule type" value="Genomic_DNA"/>
</dbReference>
<dbReference type="InterPro" id="IPR014710">
    <property type="entry name" value="RmlC-like_jellyroll"/>
</dbReference>
<dbReference type="SMART" id="SM00342">
    <property type="entry name" value="HTH_ARAC"/>
    <property type="match status" value="1"/>
</dbReference>
<gene>
    <name evidence="5" type="ORF">LG649_12465</name>
</gene>
<dbReference type="PROSITE" id="PS01124">
    <property type="entry name" value="HTH_ARAC_FAMILY_2"/>
    <property type="match status" value="1"/>
</dbReference>
<protein>
    <submittedName>
        <fullName evidence="5">AraC family transcriptional regulator</fullName>
    </submittedName>
</protein>
<feature type="domain" description="HTH araC/xylS-type" evidence="4">
    <location>
        <begin position="186"/>
        <end position="284"/>
    </location>
</feature>
<dbReference type="PANTHER" id="PTHR43280">
    <property type="entry name" value="ARAC-FAMILY TRANSCRIPTIONAL REGULATOR"/>
    <property type="match status" value="1"/>
</dbReference>
<proteinExistence type="predicted"/>
<evidence type="ECO:0000259" key="4">
    <source>
        <dbReference type="PROSITE" id="PS01124"/>
    </source>
</evidence>
<evidence type="ECO:0000256" key="2">
    <source>
        <dbReference type="ARBA" id="ARBA00023125"/>
    </source>
</evidence>
<keyword evidence="2" id="KW-0238">DNA-binding</keyword>
<dbReference type="InterPro" id="IPR011051">
    <property type="entry name" value="RmlC_Cupin_sf"/>
</dbReference>
<evidence type="ECO:0000313" key="6">
    <source>
        <dbReference type="Proteomes" id="UP001139199"/>
    </source>
</evidence>
<comment type="caution">
    <text evidence="5">The sequence shown here is derived from an EMBL/GenBank/DDBJ whole genome shotgun (WGS) entry which is preliminary data.</text>
</comment>
<accession>A0A9X1I456</accession>
<dbReference type="Gene3D" id="1.10.10.60">
    <property type="entry name" value="Homeodomain-like"/>
    <property type="match status" value="2"/>
</dbReference>
<dbReference type="AlphaFoldDB" id="A0A9X1I456"/>
<evidence type="ECO:0000256" key="1">
    <source>
        <dbReference type="ARBA" id="ARBA00023015"/>
    </source>
</evidence>
<keyword evidence="1" id="KW-0805">Transcription regulation</keyword>
<name>A0A9X1I456_9FLAO</name>
<keyword evidence="3" id="KW-0804">Transcription</keyword>
<dbReference type="Gene3D" id="2.60.120.10">
    <property type="entry name" value="Jelly Rolls"/>
    <property type="match status" value="1"/>
</dbReference>
<evidence type="ECO:0000256" key="3">
    <source>
        <dbReference type="ARBA" id="ARBA00023163"/>
    </source>
</evidence>
<evidence type="ECO:0000313" key="5">
    <source>
        <dbReference type="EMBL" id="MCB4799659.1"/>
    </source>
</evidence>
<reference evidence="5" key="1">
    <citation type="submission" date="2021-10" db="EMBL/GenBank/DDBJ databases">
        <title>Tamlana sargassums sp. nov., and Tamlana laminarinivorans sp. nov., two new bacteria isolated from the brown alga.</title>
        <authorList>
            <person name="Li J."/>
        </authorList>
    </citation>
    <scope>NUCLEOTIDE SEQUENCE</scope>
    <source>
        <strain evidence="5">PT2-4</strain>
    </source>
</reference>
<dbReference type="SUPFAM" id="SSF46689">
    <property type="entry name" value="Homeodomain-like"/>
    <property type="match status" value="2"/>
</dbReference>
<keyword evidence="6" id="KW-1185">Reference proteome</keyword>
<dbReference type="InterPro" id="IPR009057">
    <property type="entry name" value="Homeodomain-like_sf"/>
</dbReference>
<dbReference type="PANTHER" id="PTHR43280:SF27">
    <property type="entry name" value="TRANSCRIPTIONAL REGULATOR MTLR"/>
    <property type="match status" value="1"/>
</dbReference>
<sequence length="298" mass="34674">MKLHFLDRSSLNNSSFSARVNEYPNFLKVWHYHPEMELVVILKSQGTCFVGDSIEKFKPKDIVLIGKNLPHMWQNDPEYFKEGSQLKAKAVSVHFKKDFLGSYFFETPEMIHLLELFERAKFGLKFLKVPNRLINEITKLPELDGFNKTIAFLNVLNKLAKHKNTQKLTSHGFVNSFRLTKSKVQDKVQAYIFNNFNKDINLEEAAKIASMNASAFSRYFKRVNRKTFSRYVTEIRVGYACKLLIESKFNIAAVCFESGFKNISNFNRQFKVIMNCTPSEFLKNYKSEASEEEKSYSV</sequence>
<dbReference type="Proteomes" id="UP001139199">
    <property type="component" value="Unassembled WGS sequence"/>
</dbReference>
<dbReference type="GO" id="GO:0043565">
    <property type="term" value="F:sequence-specific DNA binding"/>
    <property type="evidence" value="ECO:0007669"/>
    <property type="project" value="InterPro"/>
</dbReference>
<dbReference type="InterPro" id="IPR018060">
    <property type="entry name" value="HTH_AraC"/>
</dbReference>